<feature type="domain" description="DUF418" evidence="2">
    <location>
        <begin position="229"/>
        <end position="389"/>
    </location>
</feature>
<feature type="transmembrane region" description="Helical" evidence="1">
    <location>
        <begin position="125"/>
        <end position="148"/>
    </location>
</feature>
<evidence type="ECO:0000313" key="4">
    <source>
        <dbReference type="Proteomes" id="UP000319897"/>
    </source>
</evidence>
<dbReference type="RefSeq" id="WP_140926945.1">
    <property type="nucleotide sequence ID" value="NZ_VFSU01000011.1"/>
</dbReference>
<gene>
    <name evidence="3" type="ORF">FJQ54_03665</name>
</gene>
<reference evidence="3 4" key="1">
    <citation type="submission" date="2019-06" db="EMBL/GenBank/DDBJ databases">
        <authorList>
            <person name="Lee I."/>
            <person name="Jang G.I."/>
            <person name="Hwang C.Y."/>
        </authorList>
    </citation>
    <scope>NUCLEOTIDE SEQUENCE [LARGE SCALE GENOMIC DNA]</scope>
    <source>
        <strain evidence="3 4">PAMC 28131</strain>
    </source>
</reference>
<proteinExistence type="predicted"/>
<evidence type="ECO:0000256" key="1">
    <source>
        <dbReference type="SAM" id="Phobius"/>
    </source>
</evidence>
<feature type="transmembrane region" description="Helical" evidence="1">
    <location>
        <begin position="350"/>
        <end position="366"/>
    </location>
</feature>
<dbReference type="OrthoDB" id="9807744at2"/>
<feature type="transmembrane region" description="Helical" evidence="1">
    <location>
        <begin position="322"/>
        <end position="344"/>
    </location>
</feature>
<name>A0A501XV15_9SPHN</name>
<dbReference type="Pfam" id="PF04235">
    <property type="entry name" value="DUF418"/>
    <property type="match status" value="1"/>
</dbReference>
<dbReference type="PANTHER" id="PTHR30590:SF2">
    <property type="entry name" value="INNER MEMBRANE PROTEIN"/>
    <property type="match status" value="1"/>
</dbReference>
<comment type="caution">
    <text evidence="3">The sequence shown here is derived from an EMBL/GenBank/DDBJ whole genome shotgun (WGS) entry which is preliminary data.</text>
</comment>
<dbReference type="InterPro" id="IPR052529">
    <property type="entry name" value="Bact_Transport_Assoc"/>
</dbReference>
<organism evidence="3 4">
    <name type="scientific">Sandaracinobacter neustonicus</name>
    <dbReference type="NCBI Taxonomy" id="1715348"/>
    <lineage>
        <taxon>Bacteria</taxon>
        <taxon>Pseudomonadati</taxon>
        <taxon>Pseudomonadota</taxon>
        <taxon>Alphaproteobacteria</taxon>
        <taxon>Sphingomonadales</taxon>
        <taxon>Sphingosinicellaceae</taxon>
        <taxon>Sandaracinobacter</taxon>
    </lineage>
</organism>
<sequence length="400" mass="43497">MRGVAVLGILVMNIIGMAFAGAAYLNPIYTGGNEPVNIALWAVAYVAVDGKMRALFAMLFGASLLLMAEGGPPERATARHVARMAVLFLFGMVHASLLWSGDILLPFALVGLAIWPLRNQPVQRLFLMGVIALGLQAAITATFGMQALQVQAAVQGPNPSPAALEAWESLRSATYSPPDAVAEETAMYRGSLSDILNIRHQSVLFARFFLLPFTFFAESVGLMLIGMGLYRLGWWQGGFSSAHYRRLAARLIPLGWALGGVLGWLFARSGFSAISFYFTDAVRVFVAPMLSLGYAAALIALVQSGALPGLVRRLAACGRMALSNYLAASILGNLIFTGIGLGLYGQLSRLAVMGVVLAIWALQLGWSRPWLEHFRYGPFEWLWRSLARWQRQPMKPPAYQ</sequence>
<dbReference type="PANTHER" id="PTHR30590">
    <property type="entry name" value="INNER MEMBRANE PROTEIN"/>
    <property type="match status" value="1"/>
</dbReference>
<accession>A0A501XV15</accession>
<feature type="transmembrane region" description="Helical" evidence="1">
    <location>
        <begin position="38"/>
        <end position="68"/>
    </location>
</feature>
<dbReference type="EMBL" id="VFSU01000011">
    <property type="protein sequence ID" value="TPE63947.1"/>
    <property type="molecule type" value="Genomic_DNA"/>
</dbReference>
<feature type="transmembrane region" description="Helical" evidence="1">
    <location>
        <begin position="7"/>
        <end position="26"/>
    </location>
</feature>
<feature type="transmembrane region" description="Helical" evidence="1">
    <location>
        <begin position="251"/>
        <end position="278"/>
    </location>
</feature>
<dbReference type="AlphaFoldDB" id="A0A501XV15"/>
<keyword evidence="1" id="KW-1133">Transmembrane helix</keyword>
<keyword evidence="1" id="KW-0812">Transmembrane</keyword>
<keyword evidence="4" id="KW-1185">Reference proteome</keyword>
<dbReference type="InterPro" id="IPR007349">
    <property type="entry name" value="DUF418"/>
</dbReference>
<protein>
    <submittedName>
        <fullName evidence="3">DUF418 domain-containing protein</fullName>
    </submittedName>
</protein>
<feature type="transmembrane region" description="Helical" evidence="1">
    <location>
        <begin position="209"/>
        <end position="230"/>
    </location>
</feature>
<evidence type="ECO:0000313" key="3">
    <source>
        <dbReference type="EMBL" id="TPE63947.1"/>
    </source>
</evidence>
<evidence type="ECO:0000259" key="2">
    <source>
        <dbReference type="Pfam" id="PF04235"/>
    </source>
</evidence>
<feature type="transmembrane region" description="Helical" evidence="1">
    <location>
        <begin position="284"/>
        <end position="310"/>
    </location>
</feature>
<feature type="transmembrane region" description="Helical" evidence="1">
    <location>
        <begin position="80"/>
        <end position="97"/>
    </location>
</feature>
<dbReference type="Proteomes" id="UP000319897">
    <property type="component" value="Unassembled WGS sequence"/>
</dbReference>
<keyword evidence="1" id="KW-0472">Membrane</keyword>